<reference evidence="1 2" key="1">
    <citation type="submission" date="2019-03" db="EMBL/GenBank/DDBJ databases">
        <title>Pragia sp. nov. isolated from the gut tract of Carduelis flavirostris.</title>
        <authorList>
            <person name="Ge Y."/>
        </authorList>
    </citation>
    <scope>NUCLEOTIDE SEQUENCE [LARGE SCALE GENOMIC DNA]</scope>
    <source>
        <strain evidence="1 2">CF-458</strain>
    </source>
</reference>
<proteinExistence type="predicted"/>
<dbReference type="RefSeq" id="WP_130591062.1">
    <property type="nucleotide sequence ID" value="NZ_CP034752.1"/>
</dbReference>
<protein>
    <submittedName>
        <fullName evidence="1">Uncharacterized protein</fullName>
    </submittedName>
</protein>
<dbReference type="AlphaFoldDB" id="A0A411WIV8"/>
<evidence type="ECO:0000313" key="2">
    <source>
        <dbReference type="Proteomes" id="UP000293154"/>
    </source>
</evidence>
<evidence type="ECO:0000313" key="1">
    <source>
        <dbReference type="EMBL" id="QBH96110.1"/>
    </source>
</evidence>
<keyword evidence="2" id="KW-1185">Reference proteome</keyword>
<organism evidence="1 2">
    <name type="scientific">Limnobaculum zhutongyuii</name>
    <dbReference type="NCBI Taxonomy" id="2498113"/>
    <lineage>
        <taxon>Bacteria</taxon>
        <taxon>Pseudomonadati</taxon>
        <taxon>Pseudomonadota</taxon>
        <taxon>Gammaproteobacteria</taxon>
        <taxon>Enterobacterales</taxon>
        <taxon>Budviciaceae</taxon>
        <taxon>Limnobaculum</taxon>
    </lineage>
</organism>
<gene>
    <name evidence="1" type="ORF">EKN56_06690</name>
</gene>
<sequence>MSILKIILIPDGFAMDCVIIVEIIETIIINTTAIKIRVLMSIFYSFGAGYEQAESKRGTTRINNFIMPAPY</sequence>
<dbReference type="EMBL" id="CP034752">
    <property type="protein sequence ID" value="QBH96110.1"/>
    <property type="molecule type" value="Genomic_DNA"/>
</dbReference>
<name>A0A411WIV8_9GAMM</name>
<accession>A0A411WIV8</accession>
<dbReference type="KEGG" id="prag:EKN56_06690"/>
<dbReference type="Proteomes" id="UP000293154">
    <property type="component" value="Chromosome"/>
</dbReference>